<keyword evidence="3" id="KW-1185">Reference proteome</keyword>
<sequence length="413" mass="44900">MRFGIDCSYSRKSRRPSYNVNADGIALLAAKQKTGRPLTTSLPSSRTGDASETVDLVGPAGSTSFLPSLFSSGDTDVTNRGEGGFRTPLATYQSQGDENFLGNHAPWYGSSLNQVVWSLPSDSGFWTSLEASDQHELAAEASTPTMEGAGSFANGIGSQENITSQLVTLNESIGRITQRMTSDEHGPLTAVSPELDDVFDKTNSFVNLIRHLGAPSSAQGTLSYLLEFADHSLTFLLLSVHRRLVEAFQAVCISVRRQVDSFRSDPKHGNATSMLSNSRALPANSADYWWMAGRSPHVDNPTPPLDMSSDGQVRATTTSQLIMILQLISHLVEQLDHNLGLPSSTSHDVPASSGGDVNDKSTDSDQSGRINYDLKNTLSRNTIEQHQKLRTEIEDVKRWIGNLDSLGWRRNTA</sequence>
<evidence type="ECO:0000313" key="2">
    <source>
        <dbReference type="EMBL" id="KAK8055587.1"/>
    </source>
</evidence>
<reference evidence="2 3" key="1">
    <citation type="submission" date="2023-01" db="EMBL/GenBank/DDBJ databases">
        <title>Analysis of 21 Apiospora genomes using comparative genomics revels a genus with tremendous synthesis potential of carbohydrate active enzymes and secondary metabolites.</title>
        <authorList>
            <person name="Sorensen T."/>
        </authorList>
    </citation>
    <scope>NUCLEOTIDE SEQUENCE [LARGE SCALE GENOMIC DNA]</scope>
    <source>
        <strain evidence="2 3">CBS 33761</strain>
    </source>
</reference>
<accession>A0ABR1U9M4</accession>
<organism evidence="2 3">
    <name type="scientific">Apiospora rasikravindrae</name>
    <dbReference type="NCBI Taxonomy" id="990691"/>
    <lineage>
        <taxon>Eukaryota</taxon>
        <taxon>Fungi</taxon>
        <taxon>Dikarya</taxon>
        <taxon>Ascomycota</taxon>
        <taxon>Pezizomycotina</taxon>
        <taxon>Sordariomycetes</taxon>
        <taxon>Xylariomycetidae</taxon>
        <taxon>Amphisphaeriales</taxon>
        <taxon>Apiosporaceae</taxon>
        <taxon>Apiospora</taxon>
    </lineage>
</organism>
<gene>
    <name evidence="2" type="ORF">PG993_000814</name>
</gene>
<protein>
    <submittedName>
        <fullName evidence="2">Uncharacterized protein</fullName>
    </submittedName>
</protein>
<dbReference type="Proteomes" id="UP001444661">
    <property type="component" value="Unassembled WGS sequence"/>
</dbReference>
<name>A0ABR1U9M4_9PEZI</name>
<comment type="caution">
    <text evidence="2">The sequence shown here is derived from an EMBL/GenBank/DDBJ whole genome shotgun (WGS) entry which is preliminary data.</text>
</comment>
<evidence type="ECO:0000313" key="3">
    <source>
        <dbReference type="Proteomes" id="UP001444661"/>
    </source>
</evidence>
<feature type="region of interest" description="Disordered" evidence="1">
    <location>
        <begin position="342"/>
        <end position="370"/>
    </location>
</feature>
<dbReference type="EMBL" id="JAQQWK010000001">
    <property type="protein sequence ID" value="KAK8055587.1"/>
    <property type="molecule type" value="Genomic_DNA"/>
</dbReference>
<proteinExistence type="predicted"/>
<evidence type="ECO:0000256" key="1">
    <source>
        <dbReference type="SAM" id="MobiDB-lite"/>
    </source>
</evidence>